<sequence length="334" mass="35245">MAQDELVAVTNRIFPETRDRLMQAVRVAANDGETPWPEPQLRAALAEATGLMAFMTDRIDAELLAAAPRLKVIGAALKGHDNIDLEAATRAGVWVAIVPDLLTAPTAELAIGLMLALGRHILEGDRGIRAHGFAGWRPRLYGCGLQDMTVGLVGYGLVGRAIASRLHGFGCHLLAHDLQAPAGRPAGLPGEPVSFRALPELLAVSDYVVLALPLTDRTRHVIDAGALAQMKPGARLVNPARGSLVDEEAVADALERGRLAGYAADVFACEDWAQADRPRGIDPRLTAPGAPTVLTPHVGSATTAARRSIELAAAESILDALAGRVPRCAVNDPR</sequence>
<evidence type="ECO:0000256" key="1">
    <source>
        <dbReference type="ARBA" id="ARBA00005854"/>
    </source>
</evidence>
<dbReference type="Gene3D" id="3.40.50.720">
    <property type="entry name" value="NAD(P)-binding Rossmann-like Domain"/>
    <property type="match status" value="2"/>
</dbReference>
<keyword evidence="7" id="KW-1185">Reference proteome</keyword>
<dbReference type="Pfam" id="PF02826">
    <property type="entry name" value="2-Hacid_dh_C"/>
    <property type="match status" value="1"/>
</dbReference>
<keyword evidence="2 3" id="KW-0560">Oxidoreductase</keyword>
<dbReference type="PANTHER" id="PTHR10996:SF257">
    <property type="entry name" value="GLYOXYLATE REDUCTASE 1"/>
    <property type="match status" value="1"/>
</dbReference>
<dbReference type="InterPro" id="IPR006140">
    <property type="entry name" value="D-isomer_DH_NAD-bd"/>
</dbReference>
<dbReference type="PANTHER" id="PTHR10996">
    <property type="entry name" value="2-HYDROXYACID DEHYDROGENASE-RELATED"/>
    <property type="match status" value="1"/>
</dbReference>
<dbReference type="InterPro" id="IPR029753">
    <property type="entry name" value="D-isomer_DH_CS"/>
</dbReference>
<dbReference type="InterPro" id="IPR050223">
    <property type="entry name" value="D-isomer_2-hydroxyacid_DH"/>
</dbReference>
<evidence type="ECO:0000259" key="5">
    <source>
        <dbReference type="Pfam" id="PF02826"/>
    </source>
</evidence>
<dbReference type="Pfam" id="PF00389">
    <property type="entry name" value="2-Hacid_dh"/>
    <property type="match status" value="1"/>
</dbReference>
<evidence type="ECO:0000256" key="2">
    <source>
        <dbReference type="ARBA" id="ARBA00023002"/>
    </source>
</evidence>
<feature type="domain" description="D-isomer specific 2-hydroxyacid dehydrogenase catalytic" evidence="4">
    <location>
        <begin position="7"/>
        <end position="331"/>
    </location>
</feature>
<dbReference type="SUPFAM" id="SSF52283">
    <property type="entry name" value="Formate/glycerate dehydrogenase catalytic domain-like"/>
    <property type="match status" value="1"/>
</dbReference>
<dbReference type="RefSeq" id="WP_379902281.1">
    <property type="nucleotide sequence ID" value="NZ_JBHRTR010000028.1"/>
</dbReference>
<comment type="similarity">
    <text evidence="1 3">Belongs to the D-isomer specific 2-hydroxyacid dehydrogenase family.</text>
</comment>
<organism evidence="6 7">
    <name type="scientific">Marinibaculum pumilum</name>
    <dbReference type="NCBI Taxonomy" id="1766165"/>
    <lineage>
        <taxon>Bacteria</taxon>
        <taxon>Pseudomonadati</taxon>
        <taxon>Pseudomonadota</taxon>
        <taxon>Alphaproteobacteria</taxon>
        <taxon>Rhodospirillales</taxon>
        <taxon>Rhodospirillaceae</taxon>
        <taxon>Marinibaculum</taxon>
    </lineage>
</organism>
<evidence type="ECO:0000313" key="7">
    <source>
        <dbReference type="Proteomes" id="UP001595528"/>
    </source>
</evidence>
<proteinExistence type="inferred from homology"/>
<dbReference type="PROSITE" id="PS00671">
    <property type="entry name" value="D_2_HYDROXYACID_DH_3"/>
    <property type="match status" value="1"/>
</dbReference>
<name>A0ABV7L2N7_9PROT</name>
<dbReference type="EMBL" id="JBHRTR010000028">
    <property type="protein sequence ID" value="MFC3228814.1"/>
    <property type="molecule type" value="Genomic_DNA"/>
</dbReference>
<evidence type="ECO:0000313" key="6">
    <source>
        <dbReference type="EMBL" id="MFC3228814.1"/>
    </source>
</evidence>
<reference evidence="7" key="1">
    <citation type="journal article" date="2019" name="Int. J. Syst. Evol. Microbiol.">
        <title>The Global Catalogue of Microorganisms (GCM) 10K type strain sequencing project: providing services to taxonomists for standard genome sequencing and annotation.</title>
        <authorList>
            <consortium name="The Broad Institute Genomics Platform"/>
            <consortium name="The Broad Institute Genome Sequencing Center for Infectious Disease"/>
            <person name="Wu L."/>
            <person name="Ma J."/>
        </authorList>
    </citation>
    <scope>NUCLEOTIDE SEQUENCE [LARGE SCALE GENOMIC DNA]</scope>
    <source>
        <strain evidence="7">KCTC 42964</strain>
    </source>
</reference>
<evidence type="ECO:0000256" key="3">
    <source>
        <dbReference type="RuleBase" id="RU003719"/>
    </source>
</evidence>
<dbReference type="InterPro" id="IPR006139">
    <property type="entry name" value="D-isomer_2_OHA_DH_cat_dom"/>
</dbReference>
<feature type="domain" description="D-isomer specific 2-hydroxyacid dehydrogenase NAD-binding" evidence="5">
    <location>
        <begin position="111"/>
        <end position="299"/>
    </location>
</feature>
<dbReference type="Proteomes" id="UP001595528">
    <property type="component" value="Unassembled WGS sequence"/>
</dbReference>
<evidence type="ECO:0000259" key="4">
    <source>
        <dbReference type="Pfam" id="PF00389"/>
    </source>
</evidence>
<dbReference type="SUPFAM" id="SSF51735">
    <property type="entry name" value="NAD(P)-binding Rossmann-fold domains"/>
    <property type="match status" value="1"/>
</dbReference>
<protein>
    <submittedName>
        <fullName evidence="6">NAD(P)-dependent oxidoreductase</fullName>
    </submittedName>
</protein>
<comment type="caution">
    <text evidence="6">The sequence shown here is derived from an EMBL/GenBank/DDBJ whole genome shotgun (WGS) entry which is preliminary data.</text>
</comment>
<accession>A0ABV7L2N7</accession>
<dbReference type="InterPro" id="IPR036291">
    <property type="entry name" value="NAD(P)-bd_dom_sf"/>
</dbReference>
<gene>
    <name evidence="6" type="ORF">ACFOGJ_16335</name>
</gene>